<dbReference type="EMBL" id="DYDO01000001">
    <property type="protein sequence ID" value="DBA33523.1"/>
    <property type="molecule type" value="Genomic_DNA"/>
</dbReference>
<feature type="region of interest" description="Disordered" evidence="4">
    <location>
        <begin position="156"/>
        <end position="182"/>
    </location>
</feature>
<keyword evidence="3" id="KW-0539">Nucleus</keyword>
<dbReference type="GO" id="GO:0048306">
    <property type="term" value="F:calcium-dependent protein binding"/>
    <property type="evidence" value="ECO:0007669"/>
    <property type="project" value="InterPro"/>
</dbReference>
<feature type="compositionally biased region" description="Polar residues" evidence="4">
    <location>
        <begin position="1"/>
        <end position="17"/>
    </location>
</feature>
<dbReference type="PANTHER" id="PTHR14455:SF0">
    <property type="entry name" value="S100P-BINDING PROTEIN"/>
    <property type="match status" value="1"/>
</dbReference>
<feature type="region of interest" description="Disordered" evidence="4">
    <location>
        <begin position="1"/>
        <end position="28"/>
    </location>
</feature>
<keyword evidence="6" id="KW-1185">Reference proteome</keyword>
<evidence type="ECO:0000256" key="4">
    <source>
        <dbReference type="SAM" id="MobiDB-lite"/>
    </source>
</evidence>
<feature type="region of interest" description="Disordered" evidence="4">
    <location>
        <begin position="524"/>
        <end position="546"/>
    </location>
</feature>
<sequence>MKVTGESSDLSTGTANPERQVMLYPAVSEDPIPRTMEDLKISIVNDRATGLKRKAEENEAETPCTKKICSVFTSSTPHSSSLPSWSSPSTSKSKGVKPSNVSTPSHTLEKNSEFSDEWEDSLLEPSDDEDNSPLYLTVDEIESLLEDDFSAESLELGECYSASSPESEDLKEKVCTSPYSQLDGSHNLTETTLCEEDLNNYAAMAPSPQQSATHSPCDEKSKQECSIVGNLKSNSAQETNRHSNSAVQVSDKMQALPHQPVSGCPTNLPVQSSDSLFTMDVVVEWADDPDLSFDGDINDILVISPGGGTSSDEETAAELFMQCTEKNRSAVSDSTSNLKHSVPVNQLDNFVGSDAADVAQQLSPATSNSSDALKVNCHPSTICEPPKDSESSSISIVVNSETQWNTDAAEDGNPSTSTKSHGQSTLGLSHRPIIPSATQTSSSQETPTDCGTDSSAAAKERSRVVVTPLPRRAPRFFPSSLELEAQKNIYCDQVIMHINSQESHESDDPFQDLSSFLYKINQKNPHWQHPSNLSRRNHPRRGRKPIKQYTLNKWVEQNGGVMKRFKDIPSSFQRSPIPDVLPF</sequence>
<feature type="compositionally biased region" description="Acidic residues" evidence="4">
    <location>
        <begin position="114"/>
        <end position="131"/>
    </location>
</feature>
<feature type="region of interest" description="Disordered" evidence="4">
    <location>
        <begin position="231"/>
        <end position="250"/>
    </location>
</feature>
<evidence type="ECO:0000256" key="2">
    <source>
        <dbReference type="ARBA" id="ARBA00020595"/>
    </source>
</evidence>
<feature type="compositionally biased region" description="Polar residues" evidence="4">
    <location>
        <begin position="524"/>
        <end position="534"/>
    </location>
</feature>
<evidence type="ECO:0000313" key="5">
    <source>
        <dbReference type="EMBL" id="DBA33523.1"/>
    </source>
</evidence>
<dbReference type="AlphaFoldDB" id="A0AAV3B0W8"/>
<protein>
    <recommendedName>
        <fullName evidence="2">S100P-binding protein</fullName>
    </recommendedName>
</protein>
<feature type="compositionally biased region" description="Polar residues" evidence="4">
    <location>
        <begin position="413"/>
        <end position="427"/>
    </location>
</feature>
<feature type="compositionally biased region" description="Low complexity" evidence="4">
    <location>
        <begin position="73"/>
        <end position="99"/>
    </location>
</feature>
<evidence type="ECO:0000256" key="3">
    <source>
        <dbReference type="ARBA" id="ARBA00023242"/>
    </source>
</evidence>
<accession>A0AAV3B0W8</accession>
<feature type="compositionally biased region" description="Polar residues" evidence="4">
    <location>
        <begin position="436"/>
        <end position="455"/>
    </location>
</feature>
<feature type="compositionally biased region" description="Polar residues" evidence="4">
    <location>
        <begin position="231"/>
        <end position="248"/>
    </location>
</feature>
<feature type="region of interest" description="Disordered" evidence="4">
    <location>
        <begin position="406"/>
        <end position="461"/>
    </location>
</feature>
<feature type="compositionally biased region" description="Basic residues" evidence="4">
    <location>
        <begin position="535"/>
        <end position="546"/>
    </location>
</feature>
<feature type="region of interest" description="Disordered" evidence="4">
    <location>
        <begin position="46"/>
        <end position="135"/>
    </location>
</feature>
<organism evidence="5 6">
    <name type="scientific">Pyxicephalus adspersus</name>
    <name type="common">African bullfrog</name>
    <dbReference type="NCBI Taxonomy" id="30357"/>
    <lineage>
        <taxon>Eukaryota</taxon>
        <taxon>Metazoa</taxon>
        <taxon>Chordata</taxon>
        <taxon>Craniata</taxon>
        <taxon>Vertebrata</taxon>
        <taxon>Euteleostomi</taxon>
        <taxon>Amphibia</taxon>
        <taxon>Batrachia</taxon>
        <taxon>Anura</taxon>
        <taxon>Neobatrachia</taxon>
        <taxon>Ranoidea</taxon>
        <taxon>Pyxicephalidae</taxon>
        <taxon>Pyxicephalinae</taxon>
        <taxon>Pyxicephalus</taxon>
    </lineage>
</organism>
<gene>
    <name evidence="5" type="ORF">GDO54_001194</name>
</gene>
<comment type="subcellular location">
    <subcellularLocation>
        <location evidence="1">Nucleus</location>
    </subcellularLocation>
</comment>
<dbReference type="Proteomes" id="UP001181693">
    <property type="component" value="Unassembled WGS sequence"/>
</dbReference>
<dbReference type="Pfam" id="PF15427">
    <property type="entry name" value="S100PBPR"/>
    <property type="match status" value="1"/>
</dbReference>
<name>A0AAV3B0W8_PYXAD</name>
<evidence type="ECO:0000313" key="6">
    <source>
        <dbReference type="Proteomes" id="UP001181693"/>
    </source>
</evidence>
<comment type="caution">
    <text evidence="5">The sequence shown here is derived from an EMBL/GenBank/DDBJ whole genome shotgun (WGS) entry which is preliminary data.</text>
</comment>
<dbReference type="PANTHER" id="PTHR14455">
    <property type="entry name" value="ASKOPOS"/>
    <property type="match status" value="1"/>
</dbReference>
<evidence type="ECO:0000256" key="1">
    <source>
        <dbReference type="ARBA" id="ARBA00004123"/>
    </source>
</evidence>
<dbReference type="InterPro" id="IPR026097">
    <property type="entry name" value="S100PBP"/>
</dbReference>
<proteinExistence type="predicted"/>
<dbReference type="GO" id="GO:0005634">
    <property type="term" value="C:nucleus"/>
    <property type="evidence" value="ECO:0007669"/>
    <property type="project" value="UniProtKB-SubCell"/>
</dbReference>
<reference evidence="5" key="1">
    <citation type="thesis" date="2020" institute="ProQuest LLC" country="789 East Eisenhower Parkway, Ann Arbor, MI, USA">
        <title>Comparative Genomics and Chromosome Evolution.</title>
        <authorList>
            <person name="Mudd A.B."/>
        </authorList>
    </citation>
    <scope>NUCLEOTIDE SEQUENCE</scope>
    <source>
        <strain evidence="5">1538</strain>
        <tissue evidence="5">Blood</tissue>
    </source>
</reference>